<name>A0A562L528_9GAMM</name>
<sequence length="534" mass="58586">MSPRRDDDTPRHGGQGADIRARPRIEPRQGWLDGIRFRDPPRTVDSAGLPPVFWWVLAAFLVLALAIFQFRQPLADWLWPETRAQVLREQAALALSKGHLSAADGSGARELYEAAVALDPDRNEAREGLMRVADAALRQAGAAIAQHRYPDAHQAMQLARDLSAPRAQTEAMAALLQQREAEHAGVDQLLANALAAHRTGRLDDGADSALPLYQRVLALQPARTEALEGREDALTDLLQQLQPLLAKGELAKAARIVEQARDYDAGHVGLPEARARIASAVEQRRQRADRDLRNGRLDAAFAGYRLLLDIDPEDAAAMAGIERTGNAYADRAERRASDFRFAEAEADLRSARAAMPDSGKVRDAEQHVERARRMKIRAPTMSAGERKNQVGKLLAEAERSAGRGDWLTPPGDSAYDKLRAAQALAPTDPAVKRAAARALPAVRRCYEDELRGNRLRRTQACLEAWQQLAPNDRDARGARTRLAQRWIAVGTERLGAGELVFAQQALSEARALDPNTAGLDEFATRVRTASAADR</sequence>
<proteinExistence type="predicted"/>
<reference evidence="3 4" key="1">
    <citation type="journal article" date="2015" name="Stand. Genomic Sci.">
        <title>Genomic Encyclopedia of Bacterial and Archaeal Type Strains, Phase III: the genomes of soil and plant-associated and newly described type strains.</title>
        <authorList>
            <person name="Whitman W.B."/>
            <person name="Woyke T."/>
            <person name="Klenk H.P."/>
            <person name="Zhou Y."/>
            <person name="Lilburn T.G."/>
            <person name="Beck B.J."/>
            <person name="De Vos P."/>
            <person name="Vandamme P."/>
            <person name="Eisen J.A."/>
            <person name="Garrity G."/>
            <person name="Hugenholtz P."/>
            <person name="Kyrpides N.C."/>
        </authorList>
    </citation>
    <scope>NUCLEOTIDE SEQUENCE [LARGE SCALE GENOMIC DNA]</scope>
    <source>
        <strain evidence="3 4">CGMCC 1.10821</strain>
    </source>
</reference>
<keyword evidence="4" id="KW-1185">Reference proteome</keyword>
<dbReference type="AlphaFoldDB" id="A0A562L528"/>
<feature type="region of interest" description="Disordered" evidence="1">
    <location>
        <begin position="1"/>
        <end position="23"/>
    </location>
</feature>
<dbReference type="Proteomes" id="UP000315167">
    <property type="component" value="Unassembled WGS sequence"/>
</dbReference>
<keyword evidence="2" id="KW-0472">Membrane</keyword>
<dbReference type="InterPro" id="IPR011990">
    <property type="entry name" value="TPR-like_helical_dom_sf"/>
</dbReference>
<evidence type="ECO:0000256" key="2">
    <source>
        <dbReference type="SAM" id="Phobius"/>
    </source>
</evidence>
<evidence type="ECO:0000313" key="3">
    <source>
        <dbReference type="EMBL" id="TWI02751.1"/>
    </source>
</evidence>
<evidence type="ECO:0000313" key="4">
    <source>
        <dbReference type="Proteomes" id="UP000315167"/>
    </source>
</evidence>
<dbReference type="Gene3D" id="1.25.40.10">
    <property type="entry name" value="Tetratricopeptide repeat domain"/>
    <property type="match status" value="1"/>
</dbReference>
<keyword evidence="2" id="KW-0812">Transmembrane</keyword>
<gene>
    <name evidence="3" type="ORF">IP90_01848</name>
</gene>
<organism evidence="3 4">
    <name type="scientific">Luteimonas cucumeris</name>
    <dbReference type="NCBI Taxonomy" id="985012"/>
    <lineage>
        <taxon>Bacteria</taxon>
        <taxon>Pseudomonadati</taxon>
        <taxon>Pseudomonadota</taxon>
        <taxon>Gammaproteobacteria</taxon>
        <taxon>Lysobacterales</taxon>
        <taxon>Lysobacteraceae</taxon>
        <taxon>Luteimonas</taxon>
    </lineage>
</organism>
<accession>A0A562L528</accession>
<feature type="compositionally biased region" description="Basic and acidic residues" evidence="1">
    <location>
        <begin position="1"/>
        <end position="11"/>
    </location>
</feature>
<dbReference type="RefSeq" id="WP_242007540.1">
    <property type="nucleotide sequence ID" value="NZ_VLKN01000004.1"/>
</dbReference>
<dbReference type="EMBL" id="VLKN01000004">
    <property type="protein sequence ID" value="TWI02751.1"/>
    <property type="molecule type" value="Genomic_DNA"/>
</dbReference>
<keyword evidence="2" id="KW-1133">Transmembrane helix</keyword>
<feature type="transmembrane region" description="Helical" evidence="2">
    <location>
        <begin position="52"/>
        <end position="70"/>
    </location>
</feature>
<evidence type="ECO:0008006" key="5">
    <source>
        <dbReference type="Google" id="ProtNLM"/>
    </source>
</evidence>
<comment type="caution">
    <text evidence="3">The sequence shown here is derived from an EMBL/GenBank/DDBJ whole genome shotgun (WGS) entry which is preliminary data.</text>
</comment>
<evidence type="ECO:0000256" key="1">
    <source>
        <dbReference type="SAM" id="MobiDB-lite"/>
    </source>
</evidence>
<protein>
    <recommendedName>
        <fullName evidence="5">Tetratricopeptide repeat protein</fullName>
    </recommendedName>
</protein>